<dbReference type="PANTHER" id="PTHR28061">
    <property type="entry name" value="INO EIGHTY SUBUNIT 4"/>
    <property type="match status" value="1"/>
</dbReference>
<dbReference type="AlphaFoldDB" id="A0A9P4IJ10"/>
<dbReference type="PANTHER" id="PTHR28061:SF1">
    <property type="entry name" value="INO80 COMPLEX SUBUNIT 4"/>
    <property type="match status" value="1"/>
</dbReference>
<feature type="compositionally biased region" description="Low complexity" evidence="1">
    <location>
        <begin position="35"/>
        <end position="55"/>
    </location>
</feature>
<organism evidence="2 3">
    <name type="scientific">Rhizodiscina lignyota</name>
    <dbReference type="NCBI Taxonomy" id="1504668"/>
    <lineage>
        <taxon>Eukaryota</taxon>
        <taxon>Fungi</taxon>
        <taxon>Dikarya</taxon>
        <taxon>Ascomycota</taxon>
        <taxon>Pezizomycotina</taxon>
        <taxon>Dothideomycetes</taxon>
        <taxon>Pleosporomycetidae</taxon>
        <taxon>Aulographales</taxon>
        <taxon>Rhizodiscinaceae</taxon>
        <taxon>Rhizodiscina</taxon>
    </lineage>
</organism>
<dbReference type="InterPro" id="IPR013175">
    <property type="entry name" value="INO80_su_Ies4"/>
</dbReference>
<evidence type="ECO:0000313" key="3">
    <source>
        <dbReference type="Proteomes" id="UP000799772"/>
    </source>
</evidence>
<name>A0A9P4IJ10_9PEZI</name>
<keyword evidence="3" id="KW-1185">Reference proteome</keyword>
<gene>
    <name evidence="2" type="ORF">NA57DRAFT_74477</name>
</gene>
<dbReference type="GO" id="GO:0031011">
    <property type="term" value="C:Ino80 complex"/>
    <property type="evidence" value="ECO:0007669"/>
    <property type="project" value="InterPro"/>
</dbReference>
<dbReference type="Proteomes" id="UP000799772">
    <property type="component" value="Unassembled WGS sequence"/>
</dbReference>
<feature type="compositionally biased region" description="Basic and acidic residues" evidence="1">
    <location>
        <begin position="23"/>
        <end position="32"/>
    </location>
</feature>
<evidence type="ECO:0000313" key="2">
    <source>
        <dbReference type="EMBL" id="KAF2100878.1"/>
    </source>
</evidence>
<accession>A0A9P4IJ10</accession>
<protein>
    <recommendedName>
        <fullName evidence="4">INO80 complex, subunit Ies4</fullName>
    </recommendedName>
</protein>
<feature type="region of interest" description="Disordered" evidence="1">
    <location>
        <begin position="189"/>
        <end position="257"/>
    </location>
</feature>
<comment type="caution">
    <text evidence="2">The sequence shown here is derived from an EMBL/GenBank/DDBJ whole genome shotgun (WGS) entry which is preliminary data.</text>
</comment>
<feature type="region of interest" description="Disordered" evidence="1">
    <location>
        <begin position="1"/>
        <end position="146"/>
    </location>
</feature>
<dbReference type="Pfam" id="PF08193">
    <property type="entry name" value="INO80_Ies4"/>
    <property type="match status" value="1"/>
</dbReference>
<feature type="compositionally biased region" description="Low complexity" evidence="1">
    <location>
        <begin position="63"/>
        <end position="73"/>
    </location>
</feature>
<feature type="compositionally biased region" description="Basic residues" evidence="1">
    <location>
        <begin position="112"/>
        <end position="122"/>
    </location>
</feature>
<dbReference type="EMBL" id="ML978124">
    <property type="protein sequence ID" value="KAF2100878.1"/>
    <property type="molecule type" value="Genomic_DNA"/>
</dbReference>
<sequence length="257" mass="26824">MSAKKSKVVTLRISPERLLQFPHEPKPVETKTPRSKSTTSSTSTPSATPAVEPTPSLMPSESADTPAPDAATTVNGSLAVPPPQPARRKGIPGPKPGSKRNIQHTLDGVPKPRGKPGPKKKPRPGDLVNGEPFSGPAPVAPAKLNPKANQGAINANLRALDRTGKPCRKWERKGFAVKSFTGIMWAAPSWKAPPSTRAELNGDVKSDESSSGLGDGMKPNVDSSAVPSEGSKSDMNGDTTMIDVASSPARLVDTPVA</sequence>
<evidence type="ECO:0008006" key="4">
    <source>
        <dbReference type="Google" id="ProtNLM"/>
    </source>
</evidence>
<proteinExistence type="predicted"/>
<reference evidence="2" key="1">
    <citation type="journal article" date="2020" name="Stud. Mycol.">
        <title>101 Dothideomycetes genomes: a test case for predicting lifestyles and emergence of pathogens.</title>
        <authorList>
            <person name="Haridas S."/>
            <person name="Albert R."/>
            <person name="Binder M."/>
            <person name="Bloem J."/>
            <person name="Labutti K."/>
            <person name="Salamov A."/>
            <person name="Andreopoulos B."/>
            <person name="Baker S."/>
            <person name="Barry K."/>
            <person name="Bills G."/>
            <person name="Bluhm B."/>
            <person name="Cannon C."/>
            <person name="Castanera R."/>
            <person name="Culley D."/>
            <person name="Daum C."/>
            <person name="Ezra D."/>
            <person name="Gonzalez J."/>
            <person name="Henrissat B."/>
            <person name="Kuo A."/>
            <person name="Liang C."/>
            <person name="Lipzen A."/>
            <person name="Lutzoni F."/>
            <person name="Magnuson J."/>
            <person name="Mondo S."/>
            <person name="Nolan M."/>
            <person name="Ohm R."/>
            <person name="Pangilinan J."/>
            <person name="Park H.-J."/>
            <person name="Ramirez L."/>
            <person name="Alfaro M."/>
            <person name="Sun H."/>
            <person name="Tritt A."/>
            <person name="Yoshinaga Y."/>
            <person name="Zwiers L.-H."/>
            <person name="Turgeon B."/>
            <person name="Goodwin S."/>
            <person name="Spatafora J."/>
            <person name="Crous P."/>
            <person name="Grigoriev I."/>
        </authorList>
    </citation>
    <scope>NUCLEOTIDE SEQUENCE</scope>
    <source>
        <strain evidence="2">CBS 133067</strain>
    </source>
</reference>
<dbReference type="GO" id="GO:0006338">
    <property type="term" value="P:chromatin remodeling"/>
    <property type="evidence" value="ECO:0007669"/>
    <property type="project" value="InterPro"/>
</dbReference>
<dbReference type="OrthoDB" id="4093188at2759"/>
<evidence type="ECO:0000256" key="1">
    <source>
        <dbReference type="SAM" id="MobiDB-lite"/>
    </source>
</evidence>